<evidence type="ECO:0000313" key="7">
    <source>
        <dbReference type="EMBL" id="KAF2098573.1"/>
    </source>
</evidence>
<dbReference type="GO" id="GO:0004497">
    <property type="term" value="F:monooxygenase activity"/>
    <property type="evidence" value="ECO:0007669"/>
    <property type="project" value="UniProtKB-KW"/>
</dbReference>
<keyword evidence="5" id="KW-0560">Oxidoreductase</keyword>
<keyword evidence="6" id="KW-0812">Transmembrane</keyword>
<dbReference type="CDD" id="cd11061">
    <property type="entry name" value="CYP67-like"/>
    <property type="match status" value="1"/>
</dbReference>
<evidence type="ECO:0000256" key="3">
    <source>
        <dbReference type="ARBA" id="ARBA00023004"/>
    </source>
</evidence>
<dbReference type="Gene3D" id="1.10.630.10">
    <property type="entry name" value="Cytochrome P450"/>
    <property type="match status" value="1"/>
</dbReference>
<keyword evidence="3 4" id="KW-0408">Iron</keyword>
<keyword evidence="2 4" id="KW-0479">Metal-binding</keyword>
<dbReference type="InterPro" id="IPR001128">
    <property type="entry name" value="Cyt_P450"/>
</dbReference>
<dbReference type="GO" id="GO:0005506">
    <property type="term" value="F:iron ion binding"/>
    <property type="evidence" value="ECO:0007669"/>
    <property type="project" value="InterPro"/>
</dbReference>
<dbReference type="InterPro" id="IPR036396">
    <property type="entry name" value="Cyt_P450_sf"/>
</dbReference>
<gene>
    <name evidence="7" type="ORF">NA57DRAFT_75812</name>
</gene>
<dbReference type="PRINTS" id="PR00385">
    <property type="entry name" value="P450"/>
</dbReference>
<comment type="cofactor">
    <cofactor evidence="1 4">
        <name>heme</name>
        <dbReference type="ChEBI" id="CHEBI:30413"/>
    </cofactor>
</comment>
<dbReference type="GO" id="GO:0020037">
    <property type="term" value="F:heme binding"/>
    <property type="evidence" value="ECO:0007669"/>
    <property type="project" value="InterPro"/>
</dbReference>
<keyword evidence="6" id="KW-1133">Transmembrane helix</keyword>
<keyword evidence="5" id="KW-0503">Monooxygenase</keyword>
<dbReference type="PRINTS" id="PR00463">
    <property type="entry name" value="EP450I"/>
</dbReference>
<evidence type="ECO:0000256" key="2">
    <source>
        <dbReference type="ARBA" id="ARBA00022723"/>
    </source>
</evidence>
<protein>
    <submittedName>
        <fullName evidence="7">Cytochrome P450</fullName>
    </submittedName>
</protein>
<dbReference type="PANTHER" id="PTHR24305">
    <property type="entry name" value="CYTOCHROME P450"/>
    <property type="match status" value="1"/>
</dbReference>
<evidence type="ECO:0000313" key="8">
    <source>
        <dbReference type="Proteomes" id="UP000799772"/>
    </source>
</evidence>
<dbReference type="SUPFAM" id="SSF48264">
    <property type="entry name" value="Cytochrome P450"/>
    <property type="match status" value="1"/>
</dbReference>
<evidence type="ECO:0000256" key="4">
    <source>
        <dbReference type="PIRSR" id="PIRSR602401-1"/>
    </source>
</evidence>
<evidence type="ECO:0000256" key="6">
    <source>
        <dbReference type="SAM" id="Phobius"/>
    </source>
</evidence>
<dbReference type="Proteomes" id="UP000799772">
    <property type="component" value="Unassembled WGS sequence"/>
</dbReference>
<comment type="similarity">
    <text evidence="5">Belongs to the cytochrome P450 family.</text>
</comment>
<comment type="caution">
    <text evidence="7">The sequence shown here is derived from an EMBL/GenBank/DDBJ whole genome shotgun (WGS) entry which is preliminary data.</text>
</comment>
<reference evidence="7" key="1">
    <citation type="journal article" date="2020" name="Stud. Mycol.">
        <title>101 Dothideomycetes genomes: a test case for predicting lifestyles and emergence of pathogens.</title>
        <authorList>
            <person name="Haridas S."/>
            <person name="Albert R."/>
            <person name="Binder M."/>
            <person name="Bloem J."/>
            <person name="Labutti K."/>
            <person name="Salamov A."/>
            <person name="Andreopoulos B."/>
            <person name="Baker S."/>
            <person name="Barry K."/>
            <person name="Bills G."/>
            <person name="Bluhm B."/>
            <person name="Cannon C."/>
            <person name="Castanera R."/>
            <person name="Culley D."/>
            <person name="Daum C."/>
            <person name="Ezra D."/>
            <person name="Gonzalez J."/>
            <person name="Henrissat B."/>
            <person name="Kuo A."/>
            <person name="Liang C."/>
            <person name="Lipzen A."/>
            <person name="Lutzoni F."/>
            <person name="Magnuson J."/>
            <person name="Mondo S."/>
            <person name="Nolan M."/>
            <person name="Ohm R."/>
            <person name="Pangilinan J."/>
            <person name="Park H.-J."/>
            <person name="Ramirez L."/>
            <person name="Alfaro M."/>
            <person name="Sun H."/>
            <person name="Tritt A."/>
            <person name="Yoshinaga Y."/>
            <person name="Zwiers L.-H."/>
            <person name="Turgeon B."/>
            <person name="Goodwin S."/>
            <person name="Spatafora J."/>
            <person name="Crous P."/>
            <person name="Grigoriev I."/>
        </authorList>
    </citation>
    <scope>NUCLEOTIDE SEQUENCE</scope>
    <source>
        <strain evidence="7">CBS 133067</strain>
    </source>
</reference>
<dbReference type="AlphaFoldDB" id="A0A9P4IFW3"/>
<evidence type="ECO:0000256" key="5">
    <source>
        <dbReference type="RuleBase" id="RU000461"/>
    </source>
</evidence>
<dbReference type="PANTHER" id="PTHR24305:SF172">
    <property type="entry name" value="P450, PUTATIVE (EUROFUNG)-RELATED"/>
    <property type="match status" value="1"/>
</dbReference>
<feature type="binding site" description="axial binding residue" evidence="4">
    <location>
        <position position="465"/>
    </location>
    <ligand>
        <name>heme</name>
        <dbReference type="ChEBI" id="CHEBI:30413"/>
    </ligand>
    <ligandPart>
        <name>Fe</name>
        <dbReference type="ChEBI" id="CHEBI:18248"/>
    </ligandPart>
</feature>
<proteinExistence type="inferred from homology"/>
<evidence type="ECO:0000256" key="1">
    <source>
        <dbReference type="ARBA" id="ARBA00001971"/>
    </source>
</evidence>
<dbReference type="OrthoDB" id="2789670at2759"/>
<dbReference type="InterPro" id="IPR017972">
    <property type="entry name" value="Cyt_P450_CS"/>
</dbReference>
<dbReference type="InterPro" id="IPR050121">
    <property type="entry name" value="Cytochrome_P450_monoxygenase"/>
</dbReference>
<dbReference type="GO" id="GO:0016705">
    <property type="term" value="F:oxidoreductase activity, acting on paired donors, with incorporation or reduction of molecular oxygen"/>
    <property type="evidence" value="ECO:0007669"/>
    <property type="project" value="InterPro"/>
</dbReference>
<name>A0A9P4IFW3_9PEZI</name>
<accession>A0A9P4IFW3</accession>
<sequence length="517" mass="59220">MLSITSTNLAILGTTLFGVFAFYFIIKPIVEYFYDAKRLRQYPNQNFLSGFTNLGYIYERLAAFRTANLNEAHKEHPIIRLGPNALSFGDVRAIKDIYGHSTTCSKGDMYWVAAGAHSNLLDVVDKGEHARKRRLVSHAFATRNLENWEYKVADKTERLIRQFDIACGVAEKAGERFAQIDYRKWSNLFTVEAIADIGLSYRMGMLERGNDLMTVERSDGTHREYGFIESLHGGNRATSIIVWPTAWFTIIRNITKLTSGWFRSQWQHGNNYGDIIKHMTRIRLERHEKGERLDDFFQFLMEDRGGVPHNLDIGEVEAEVNVIMNAGSDTTAIQLTHVMYFLLKNRSNLEKLREEVDSALAPDDIVAPYATIRHLPYLRACLDESLRMAPPVSFGLARKTPPEGAAILGQWIAGDITVSIPAYIAHRDPTIFQEPAAYRPERWLDEKAKEMQPYFIPFSMGARGCIGRNISYLEQHVLLASLVKRYDFELADEQYELPREEAFNLWPGPLPVKVRRR</sequence>
<keyword evidence="8" id="KW-1185">Reference proteome</keyword>
<dbReference type="InterPro" id="IPR002401">
    <property type="entry name" value="Cyt_P450_E_grp-I"/>
</dbReference>
<organism evidence="7 8">
    <name type="scientific">Rhizodiscina lignyota</name>
    <dbReference type="NCBI Taxonomy" id="1504668"/>
    <lineage>
        <taxon>Eukaryota</taxon>
        <taxon>Fungi</taxon>
        <taxon>Dikarya</taxon>
        <taxon>Ascomycota</taxon>
        <taxon>Pezizomycotina</taxon>
        <taxon>Dothideomycetes</taxon>
        <taxon>Pleosporomycetidae</taxon>
        <taxon>Aulographales</taxon>
        <taxon>Rhizodiscinaceae</taxon>
        <taxon>Rhizodiscina</taxon>
    </lineage>
</organism>
<dbReference type="PROSITE" id="PS00086">
    <property type="entry name" value="CYTOCHROME_P450"/>
    <property type="match status" value="1"/>
</dbReference>
<keyword evidence="6" id="KW-0472">Membrane</keyword>
<feature type="transmembrane region" description="Helical" evidence="6">
    <location>
        <begin position="7"/>
        <end position="26"/>
    </location>
</feature>
<dbReference type="EMBL" id="ML978126">
    <property type="protein sequence ID" value="KAF2098573.1"/>
    <property type="molecule type" value="Genomic_DNA"/>
</dbReference>
<keyword evidence="4 5" id="KW-0349">Heme</keyword>
<dbReference type="Pfam" id="PF00067">
    <property type="entry name" value="p450"/>
    <property type="match status" value="1"/>
</dbReference>